<gene>
    <name evidence="1" type="ORF">METZ01_LOCUS70228</name>
</gene>
<proteinExistence type="predicted"/>
<organism evidence="1">
    <name type="scientific">marine metagenome</name>
    <dbReference type="NCBI Taxonomy" id="408172"/>
    <lineage>
        <taxon>unclassified sequences</taxon>
        <taxon>metagenomes</taxon>
        <taxon>ecological metagenomes</taxon>
    </lineage>
</organism>
<sequence>MQHHNYSLHDLEHMIPWEREVYVTLLTEWIKEENERIEKQNRGR</sequence>
<accession>A0A381TNM2</accession>
<evidence type="ECO:0000313" key="1">
    <source>
        <dbReference type="EMBL" id="SVA17374.1"/>
    </source>
</evidence>
<reference evidence="1" key="1">
    <citation type="submission" date="2018-05" db="EMBL/GenBank/DDBJ databases">
        <authorList>
            <person name="Lanie J.A."/>
            <person name="Ng W.-L."/>
            <person name="Kazmierczak K.M."/>
            <person name="Andrzejewski T.M."/>
            <person name="Davidsen T.M."/>
            <person name="Wayne K.J."/>
            <person name="Tettelin H."/>
            <person name="Glass J.I."/>
            <person name="Rusch D."/>
            <person name="Podicherti R."/>
            <person name="Tsui H.-C.T."/>
            <person name="Winkler M.E."/>
        </authorList>
    </citation>
    <scope>NUCLEOTIDE SEQUENCE</scope>
</reference>
<protein>
    <recommendedName>
        <fullName evidence="2">Baseplate protein</fullName>
    </recommendedName>
</protein>
<dbReference type="AlphaFoldDB" id="A0A381TNM2"/>
<evidence type="ECO:0008006" key="2">
    <source>
        <dbReference type="Google" id="ProtNLM"/>
    </source>
</evidence>
<name>A0A381TNM2_9ZZZZ</name>
<dbReference type="EMBL" id="UINC01004860">
    <property type="protein sequence ID" value="SVA17374.1"/>
    <property type="molecule type" value="Genomic_DNA"/>
</dbReference>